<evidence type="ECO:0000313" key="2">
    <source>
        <dbReference type="Proteomes" id="UP001341281"/>
    </source>
</evidence>
<accession>A0AAQ3UX61</accession>
<name>A0AAQ3UX61_PASNO</name>
<gene>
    <name evidence="1" type="ORF">U9M48_044572</name>
</gene>
<proteinExistence type="predicted"/>
<sequence>MAQLAARHDQRHPHGALLRGAVGALPKKITTLCHGSHLSVAWDSALALRPPSAMLLRSIRLHLYTLLDKRGDDSTGIVIE</sequence>
<protein>
    <submittedName>
        <fullName evidence="1">Uncharacterized protein</fullName>
    </submittedName>
</protein>
<keyword evidence="2" id="KW-1185">Reference proteome</keyword>
<reference evidence="1 2" key="1">
    <citation type="submission" date="2024-02" db="EMBL/GenBank/DDBJ databases">
        <title>High-quality chromosome-scale genome assembly of Pensacola bahiagrass (Paspalum notatum Flugge var. saurae).</title>
        <authorList>
            <person name="Vega J.M."/>
            <person name="Podio M."/>
            <person name="Orjuela J."/>
            <person name="Siena L.A."/>
            <person name="Pessino S.C."/>
            <person name="Combes M.C."/>
            <person name="Mariac C."/>
            <person name="Albertini E."/>
            <person name="Pupilli F."/>
            <person name="Ortiz J.P.A."/>
            <person name="Leblanc O."/>
        </authorList>
    </citation>
    <scope>NUCLEOTIDE SEQUENCE [LARGE SCALE GENOMIC DNA]</scope>
    <source>
        <strain evidence="1">R1</strain>
        <tissue evidence="1">Leaf</tissue>
    </source>
</reference>
<dbReference type="AlphaFoldDB" id="A0AAQ3UX61"/>
<dbReference type="EMBL" id="CP144754">
    <property type="protein sequence ID" value="WVZ99244.1"/>
    <property type="molecule type" value="Genomic_DNA"/>
</dbReference>
<dbReference type="Proteomes" id="UP001341281">
    <property type="component" value="Chromosome 10"/>
</dbReference>
<evidence type="ECO:0000313" key="1">
    <source>
        <dbReference type="EMBL" id="WVZ99244.1"/>
    </source>
</evidence>
<organism evidence="1 2">
    <name type="scientific">Paspalum notatum var. saurae</name>
    <dbReference type="NCBI Taxonomy" id="547442"/>
    <lineage>
        <taxon>Eukaryota</taxon>
        <taxon>Viridiplantae</taxon>
        <taxon>Streptophyta</taxon>
        <taxon>Embryophyta</taxon>
        <taxon>Tracheophyta</taxon>
        <taxon>Spermatophyta</taxon>
        <taxon>Magnoliopsida</taxon>
        <taxon>Liliopsida</taxon>
        <taxon>Poales</taxon>
        <taxon>Poaceae</taxon>
        <taxon>PACMAD clade</taxon>
        <taxon>Panicoideae</taxon>
        <taxon>Andropogonodae</taxon>
        <taxon>Paspaleae</taxon>
        <taxon>Paspalinae</taxon>
        <taxon>Paspalum</taxon>
    </lineage>
</organism>